<comment type="caution">
    <text evidence="1">The sequence shown here is derived from an EMBL/GenBank/DDBJ whole genome shotgun (WGS) entry which is preliminary data.</text>
</comment>
<feature type="non-terminal residue" evidence="1">
    <location>
        <position position="1"/>
    </location>
</feature>
<name>A0AAD9JHH9_9ANNE</name>
<evidence type="ECO:0000313" key="1">
    <source>
        <dbReference type="EMBL" id="KAK2153273.1"/>
    </source>
</evidence>
<evidence type="ECO:0000313" key="2">
    <source>
        <dbReference type="Proteomes" id="UP001208570"/>
    </source>
</evidence>
<reference evidence="1" key="1">
    <citation type="journal article" date="2023" name="Mol. Biol. Evol.">
        <title>Third-Generation Sequencing Reveals the Adaptive Role of the Epigenome in Three Deep-Sea Polychaetes.</title>
        <authorList>
            <person name="Perez M."/>
            <person name="Aroh O."/>
            <person name="Sun Y."/>
            <person name="Lan Y."/>
            <person name="Juniper S.K."/>
            <person name="Young C.R."/>
            <person name="Angers B."/>
            <person name="Qian P.Y."/>
        </authorList>
    </citation>
    <scope>NUCLEOTIDE SEQUENCE</scope>
    <source>
        <strain evidence="1">P08H-3</strain>
    </source>
</reference>
<dbReference type="EMBL" id="JAODUP010000302">
    <property type="protein sequence ID" value="KAK2153273.1"/>
    <property type="molecule type" value="Genomic_DNA"/>
</dbReference>
<gene>
    <name evidence="1" type="ORF">LSH36_302g04040</name>
</gene>
<sequence length="125" mass="14335">NIRVFLAVQRYKSRDLFTSRCLFITRISVGNAVWGNMTPLASLLRICNLMTLTLCIYGGEIRIRPGHEHIRNDSHPSSGFSQRRLEDRLPPTTIPINFNILGSGMFKKKMEFGWRPGKLIVFILT</sequence>
<protein>
    <submittedName>
        <fullName evidence="1">Uncharacterized protein</fullName>
    </submittedName>
</protein>
<organism evidence="1 2">
    <name type="scientific">Paralvinella palmiformis</name>
    <dbReference type="NCBI Taxonomy" id="53620"/>
    <lineage>
        <taxon>Eukaryota</taxon>
        <taxon>Metazoa</taxon>
        <taxon>Spiralia</taxon>
        <taxon>Lophotrochozoa</taxon>
        <taxon>Annelida</taxon>
        <taxon>Polychaeta</taxon>
        <taxon>Sedentaria</taxon>
        <taxon>Canalipalpata</taxon>
        <taxon>Terebellida</taxon>
        <taxon>Terebelliformia</taxon>
        <taxon>Alvinellidae</taxon>
        <taxon>Paralvinella</taxon>
    </lineage>
</organism>
<dbReference type="Proteomes" id="UP001208570">
    <property type="component" value="Unassembled WGS sequence"/>
</dbReference>
<keyword evidence="2" id="KW-1185">Reference proteome</keyword>
<proteinExistence type="predicted"/>
<accession>A0AAD9JHH9</accession>
<dbReference type="AlphaFoldDB" id="A0AAD9JHH9"/>